<gene>
    <name evidence="2" type="ORF">J34TS1_19450</name>
</gene>
<dbReference type="GO" id="GO:0016740">
    <property type="term" value="F:transferase activity"/>
    <property type="evidence" value="ECO:0007669"/>
    <property type="project" value="UniProtKB-KW"/>
</dbReference>
<dbReference type="InterPro" id="IPR029044">
    <property type="entry name" value="Nucleotide-diphossugar_trans"/>
</dbReference>
<dbReference type="Pfam" id="PF00535">
    <property type="entry name" value="Glycos_transf_2"/>
    <property type="match status" value="1"/>
</dbReference>
<dbReference type="AlphaFoldDB" id="A0A919YDP4"/>
<accession>A0A919YDP4</accession>
<protein>
    <submittedName>
        <fullName evidence="2">Glycosyl transferase family 2</fullName>
    </submittedName>
</protein>
<comment type="caution">
    <text evidence="2">The sequence shown here is derived from an EMBL/GenBank/DDBJ whole genome shotgun (WGS) entry which is preliminary data.</text>
</comment>
<keyword evidence="3" id="KW-1185">Reference proteome</keyword>
<dbReference type="EMBL" id="BORT01000007">
    <property type="protein sequence ID" value="GIO47180.1"/>
    <property type="molecule type" value="Genomic_DNA"/>
</dbReference>
<reference evidence="2 3" key="1">
    <citation type="submission" date="2021-03" db="EMBL/GenBank/DDBJ databases">
        <title>Antimicrobial resistance genes in bacteria isolated from Japanese honey, and their potential for conferring macrolide and lincosamide resistance in the American foulbrood pathogen Paenibacillus larvae.</title>
        <authorList>
            <person name="Okamoto M."/>
            <person name="Kumagai M."/>
            <person name="Kanamori H."/>
            <person name="Takamatsu D."/>
        </authorList>
    </citation>
    <scope>NUCLEOTIDE SEQUENCE [LARGE SCALE GENOMIC DNA]</scope>
    <source>
        <strain evidence="2 3">J34TS1</strain>
    </source>
</reference>
<evidence type="ECO:0000313" key="2">
    <source>
        <dbReference type="EMBL" id="GIO47180.1"/>
    </source>
</evidence>
<dbReference type="InterPro" id="IPR001173">
    <property type="entry name" value="Glyco_trans_2-like"/>
</dbReference>
<dbReference type="InterPro" id="IPR050256">
    <property type="entry name" value="Glycosyltransferase_2"/>
</dbReference>
<dbReference type="SUPFAM" id="SSF53448">
    <property type="entry name" value="Nucleotide-diphospho-sugar transferases"/>
    <property type="match status" value="1"/>
</dbReference>
<sequence length="235" mass="26042">MSKILVIIPAYNEELSIRRVIKDIKQHMPAADILVINDGSTDQTASAASEAGAVVINMPFNVGIGGGMQTGYMYARDNGYDVAVQMDADGQHAAADLPHLIAELQGNDLVIGSRFLEETSYRSTFMRKVGIRFFSRLVSLVTKQKFTDTTSGFRAAGKRVIELYAEYYPIDYPEVEAIVYLTSRKCKLAEVKVEMRPRQNGKSSITPVKSAYYMIKVTLSVLISALRFHEVKTAS</sequence>
<dbReference type="Gene3D" id="3.90.550.10">
    <property type="entry name" value="Spore Coat Polysaccharide Biosynthesis Protein SpsA, Chain A"/>
    <property type="match status" value="1"/>
</dbReference>
<name>A0A919YDP4_9BACL</name>
<proteinExistence type="predicted"/>
<dbReference type="PANTHER" id="PTHR48090">
    <property type="entry name" value="UNDECAPRENYL-PHOSPHATE 4-DEOXY-4-FORMAMIDO-L-ARABINOSE TRANSFERASE-RELATED"/>
    <property type="match status" value="1"/>
</dbReference>
<dbReference type="PANTHER" id="PTHR48090:SF7">
    <property type="entry name" value="RFBJ PROTEIN"/>
    <property type="match status" value="1"/>
</dbReference>
<feature type="domain" description="Glycosyltransferase 2-like" evidence="1">
    <location>
        <begin position="6"/>
        <end position="160"/>
    </location>
</feature>
<dbReference type="Proteomes" id="UP000682811">
    <property type="component" value="Unassembled WGS sequence"/>
</dbReference>
<dbReference type="RefSeq" id="WP_212978093.1">
    <property type="nucleotide sequence ID" value="NZ_AP025343.1"/>
</dbReference>
<dbReference type="CDD" id="cd04179">
    <property type="entry name" value="DPM_DPG-synthase_like"/>
    <property type="match status" value="1"/>
</dbReference>
<evidence type="ECO:0000259" key="1">
    <source>
        <dbReference type="Pfam" id="PF00535"/>
    </source>
</evidence>
<keyword evidence="2" id="KW-0808">Transferase</keyword>
<evidence type="ECO:0000313" key="3">
    <source>
        <dbReference type="Proteomes" id="UP000682811"/>
    </source>
</evidence>
<organism evidence="2 3">
    <name type="scientific">Paenibacillus azoreducens</name>
    <dbReference type="NCBI Taxonomy" id="116718"/>
    <lineage>
        <taxon>Bacteria</taxon>
        <taxon>Bacillati</taxon>
        <taxon>Bacillota</taxon>
        <taxon>Bacilli</taxon>
        <taxon>Bacillales</taxon>
        <taxon>Paenibacillaceae</taxon>
        <taxon>Paenibacillus</taxon>
    </lineage>
</organism>